<dbReference type="PANTHER" id="PTHR18968">
    <property type="entry name" value="THIAMINE PYROPHOSPHATE ENZYMES"/>
    <property type="match status" value="1"/>
</dbReference>
<dbReference type="InterPro" id="IPR045229">
    <property type="entry name" value="TPP_enz"/>
</dbReference>
<dbReference type="CDD" id="cd07035">
    <property type="entry name" value="TPP_PYR_POX_like"/>
    <property type="match status" value="1"/>
</dbReference>
<evidence type="ECO:0000259" key="4">
    <source>
        <dbReference type="Pfam" id="PF02776"/>
    </source>
</evidence>
<keyword evidence="2" id="KW-0786">Thiamine pyrophosphate</keyword>
<dbReference type="NCBIfam" id="NF005760">
    <property type="entry name" value="PRK07586.1"/>
    <property type="match status" value="1"/>
</dbReference>
<dbReference type="SUPFAM" id="SSF52518">
    <property type="entry name" value="Thiamin diphosphate-binding fold (THDP-binding)"/>
    <property type="match status" value="2"/>
</dbReference>
<dbReference type="GO" id="GO:0030976">
    <property type="term" value="F:thiamine pyrophosphate binding"/>
    <property type="evidence" value="ECO:0007669"/>
    <property type="project" value="InterPro"/>
</dbReference>
<evidence type="ECO:0000256" key="2">
    <source>
        <dbReference type="ARBA" id="ARBA00023052"/>
    </source>
</evidence>
<evidence type="ECO:0000256" key="1">
    <source>
        <dbReference type="ARBA" id="ARBA00007812"/>
    </source>
</evidence>
<organism evidence="5 6">
    <name type="scientific">Chloropicon roscoffensis</name>
    <dbReference type="NCBI Taxonomy" id="1461544"/>
    <lineage>
        <taxon>Eukaryota</taxon>
        <taxon>Viridiplantae</taxon>
        <taxon>Chlorophyta</taxon>
        <taxon>Chloropicophyceae</taxon>
        <taxon>Chloropicales</taxon>
        <taxon>Chloropicaceae</taxon>
        <taxon>Chloropicon</taxon>
    </lineage>
</organism>
<comment type="similarity">
    <text evidence="1">Belongs to the TPP enzyme family.</text>
</comment>
<dbReference type="AlphaFoldDB" id="A0AAX4NYI7"/>
<dbReference type="Gene3D" id="3.40.50.970">
    <property type="match status" value="2"/>
</dbReference>
<feature type="domain" description="Thiamine pyrophosphate enzyme TPP-binding" evidence="3">
    <location>
        <begin position="440"/>
        <end position="516"/>
    </location>
</feature>
<dbReference type="GO" id="GO:0003984">
    <property type="term" value="F:acetolactate synthase activity"/>
    <property type="evidence" value="ECO:0007669"/>
    <property type="project" value="TreeGrafter"/>
</dbReference>
<reference evidence="5 6" key="1">
    <citation type="submission" date="2024-03" db="EMBL/GenBank/DDBJ databases">
        <title>Complete genome sequence of the green alga Chloropicon roscoffensis RCC1871.</title>
        <authorList>
            <person name="Lemieux C."/>
            <person name="Pombert J.-F."/>
            <person name="Otis C."/>
            <person name="Turmel M."/>
        </authorList>
    </citation>
    <scope>NUCLEOTIDE SEQUENCE [LARGE SCALE GENOMIC DNA]</scope>
    <source>
        <strain evidence="5 6">RCC1871</strain>
    </source>
</reference>
<gene>
    <name evidence="5" type="ORF">HKI87_01g00380</name>
</gene>
<keyword evidence="6" id="KW-1185">Reference proteome</keyword>
<dbReference type="InterPro" id="IPR011766">
    <property type="entry name" value="TPP_enzyme_TPP-bd"/>
</dbReference>
<dbReference type="InterPro" id="IPR012001">
    <property type="entry name" value="Thiamin_PyroP_enz_TPP-bd_dom"/>
</dbReference>
<protein>
    <submittedName>
        <fullName evidence="5">Thiamine pyrophosphate enzyme</fullName>
    </submittedName>
</protein>
<dbReference type="Proteomes" id="UP001472866">
    <property type="component" value="Chromosome 01"/>
</dbReference>
<sequence length="520" mass="54556">MAKGGSAEEVSGNGAEVLVSALAACGVDVVFANPGTTEMHVVGALDTARGAGESMRSVLCLHETVCAGAADGYGRMAGKPAATLLHLGVGLGNAVANLHNARRARSPVLNLVGEMSTWIKESDPILNMDIEGLARTVSAFTRTTSEADAIASDVRDAIAVGCLDSTGEGDGNVATLIVPHDLAFEREVRGAVLPLPSSPSGALSPQDEGVRTFLEGCAEALRRPGAKPAIYAAGAATLSRSGNFEKVGKIAAACGAKLYCESLFTRLDRGVGAPHASRLPYFPQDAVRELSKYDVVLIVDAKKPVAMFGYEKGPVDLIPLPEESVWEIDRGFDVDAAIDLLYREVGAEKIRPGVNCRGVFVTSERRPPKPTRPDAKLTASAMCSSIARHQPAGCIIVDESLTSGTNYYEASKGCPAFSHLFQTGGAIGIGPPPRPRLRLTIVCANRRYNILNLELEKQKVTSSSHARNLTSLDNPPVGWAKIAEGFGVKASIATTVEEFDASLAEALGRSGPSLIEARLG</sequence>
<evidence type="ECO:0000259" key="3">
    <source>
        <dbReference type="Pfam" id="PF02775"/>
    </source>
</evidence>
<evidence type="ECO:0000313" key="6">
    <source>
        <dbReference type="Proteomes" id="UP001472866"/>
    </source>
</evidence>
<name>A0AAX4NYI7_9CHLO</name>
<dbReference type="GO" id="GO:0050660">
    <property type="term" value="F:flavin adenine dinucleotide binding"/>
    <property type="evidence" value="ECO:0007669"/>
    <property type="project" value="TreeGrafter"/>
</dbReference>
<evidence type="ECO:0000313" key="5">
    <source>
        <dbReference type="EMBL" id="WZN58516.1"/>
    </source>
</evidence>
<dbReference type="Pfam" id="PF02776">
    <property type="entry name" value="TPP_enzyme_N"/>
    <property type="match status" value="1"/>
</dbReference>
<accession>A0AAX4NYI7</accession>
<feature type="domain" description="Thiamine pyrophosphate enzyme N-terminal TPP-binding" evidence="4">
    <location>
        <begin position="13"/>
        <end position="118"/>
    </location>
</feature>
<dbReference type="EMBL" id="CP151501">
    <property type="protein sequence ID" value="WZN58516.1"/>
    <property type="molecule type" value="Genomic_DNA"/>
</dbReference>
<proteinExistence type="inferred from homology"/>
<dbReference type="PANTHER" id="PTHR18968:SF86">
    <property type="entry name" value="ACETOLACTATE SYNTHASE LARGE SUBUNIT ILVX-RELATED"/>
    <property type="match status" value="1"/>
</dbReference>
<dbReference type="Pfam" id="PF02775">
    <property type="entry name" value="TPP_enzyme_C"/>
    <property type="match status" value="1"/>
</dbReference>
<dbReference type="InterPro" id="IPR029061">
    <property type="entry name" value="THDP-binding"/>
</dbReference>